<evidence type="ECO:0008006" key="9">
    <source>
        <dbReference type="Google" id="ProtNLM"/>
    </source>
</evidence>
<protein>
    <recommendedName>
        <fullName evidence="9">Timeless</fullName>
    </recommendedName>
</protein>
<feature type="compositionally biased region" description="Polar residues" evidence="4">
    <location>
        <begin position="333"/>
        <end position="343"/>
    </location>
</feature>
<dbReference type="GO" id="GO:0031298">
    <property type="term" value="C:replication fork protection complex"/>
    <property type="evidence" value="ECO:0007669"/>
    <property type="project" value="TreeGrafter"/>
</dbReference>
<keyword evidence="8" id="KW-1185">Reference proteome</keyword>
<dbReference type="AlphaFoldDB" id="A0A8J2RQI5"/>
<dbReference type="Proteomes" id="UP000789390">
    <property type="component" value="Unassembled WGS sequence"/>
</dbReference>
<dbReference type="Pfam" id="PF05029">
    <property type="entry name" value="TIMELESS_C"/>
    <property type="match status" value="1"/>
</dbReference>
<feature type="compositionally biased region" description="Polar residues" evidence="4">
    <location>
        <begin position="186"/>
        <end position="201"/>
    </location>
</feature>
<dbReference type="GO" id="GO:0003677">
    <property type="term" value="F:DNA binding"/>
    <property type="evidence" value="ECO:0007669"/>
    <property type="project" value="TreeGrafter"/>
</dbReference>
<name>A0A8J2RQI5_9CRUS</name>
<comment type="similarity">
    <text evidence="2">Belongs to the timeless family.</text>
</comment>
<dbReference type="GO" id="GO:0048511">
    <property type="term" value="P:rhythmic process"/>
    <property type="evidence" value="ECO:0007669"/>
    <property type="project" value="UniProtKB-KW"/>
</dbReference>
<feature type="compositionally biased region" description="Basic residues" evidence="4">
    <location>
        <begin position="504"/>
        <end position="513"/>
    </location>
</feature>
<accession>A0A8J2RQI5</accession>
<dbReference type="PANTHER" id="PTHR22940:SF5">
    <property type="entry name" value="PROTEIN TIMELESS"/>
    <property type="match status" value="1"/>
</dbReference>
<feature type="compositionally biased region" description="Polar residues" evidence="4">
    <location>
        <begin position="870"/>
        <end position="884"/>
    </location>
</feature>
<feature type="compositionally biased region" description="Polar residues" evidence="4">
    <location>
        <begin position="352"/>
        <end position="374"/>
    </location>
</feature>
<dbReference type="PANTHER" id="PTHR22940">
    <property type="entry name" value="TIMEOUT/TIMELESS-2"/>
    <property type="match status" value="1"/>
</dbReference>
<dbReference type="InterPro" id="IPR007725">
    <property type="entry name" value="TIMELESS_C"/>
</dbReference>
<evidence type="ECO:0000313" key="8">
    <source>
        <dbReference type="Proteomes" id="UP000789390"/>
    </source>
</evidence>
<feature type="region of interest" description="Disordered" evidence="4">
    <location>
        <begin position="175"/>
        <end position="211"/>
    </location>
</feature>
<feature type="domain" description="Timeless C-terminal" evidence="6">
    <location>
        <begin position="904"/>
        <end position="1002"/>
    </location>
</feature>
<evidence type="ECO:0000256" key="2">
    <source>
        <dbReference type="ARBA" id="ARBA00008174"/>
    </source>
</evidence>
<evidence type="ECO:0000256" key="3">
    <source>
        <dbReference type="ARBA" id="ARBA00023242"/>
    </source>
</evidence>
<dbReference type="Pfam" id="PF04821">
    <property type="entry name" value="TIMELESS"/>
    <property type="match status" value="1"/>
</dbReference>
<feature type="compositionally biased region" description="Low complexity" evidence="4">
    <location>
        <begin position="1086"/>
        <end position="1096"/>
    </location>
</feature>
<feature type="compositionally biased region" description="Basic and acidic residues" evidence="4">
    <location>
        <begin position="436"/>
        <end position="445"/>
    </location>
</feature>
<evidence type="ECO:0000313" key="7">
    <source>
        <dbReference type="EMBL" id="CAH0108765.1"/>
    </source>
</evidence>
<organism evidence="7 8">
    <name type="scientific">Daphnia galeata</name>
    <dbReference type="NCBI Taxonomy" id="27404"/>
    <lineage>
        <taxon>Eukaryota</taxon>
        <taxon>Metazoa</taxon>
        <taxon>Ecdysozoa</taxon>
        <taxon>Arthropoda</taxon>
        <taxon>Crustacea</taxon>
        <taxon>Branchiopoda</taxon>
        <taxon>Diplostraca</taxon>
        <taxon>Cladocera</taxon>
        <taxon>Anomopoda</taxon>
        <taxon>Daphniidae</taxon>
        <taxon>Daphnia</taxon>
    </lineage>
</organism>
<dbReference type="EMBL" id="CAKKLH010000287">
    <property type="protein sequence ID" value="CAH0108765.1"/>
    <property type="molecule type" value="Genomic_DNA"/>
</dbReference>
<dbReference type="InterPro" id="IPR044998">
    <property type="entry name" value="Timeless"/>
</dbReference>
<evidence type="ECO:0000259" key="6">
    <source>
        <dbReference type="Pfam" id="PF05029"/>
    </source>
</evidence>
<comment type="subcellular location">
    <subcellularLocation>
        <location evidence="1">Nucleus</location>
    </subcellularLocation>
</comment>
<feature type="region of interest" description="Disordered" evidence="4">
    <location>
        <begin position="493"/>
        <end position="531"/>
    </location>
</feature>
<dbReference type="OrthoDB" id="6429365at2759"/>
<feature type="domain" description="Timeless N-terminal" evidence="5">
    <location>
        <begin position="25"/>
        <end position="289"/>
    </location>
</feature>
<feature type="compositionally biased region" description="Low complexity" evidence="4">
    <location>
        <begin position="305"/>
        <end position="317"/>
    </location>
</feature>
<feature type="compositionally biased region" description="Low complexity" evidence="4">
    <location>
        <begin position="416"/>
        <end position="425"/>
    </location>
</feature>
<proteinExistence type="inferred from homology"/>
<feature type="region of interest" description="Disordered" evidence="4">
    <location>
        <begin position="278"/>
        <end position="467"/>
    </location>
</feature>
<feature type="compositionally biased region" description="Low complexity" evidence="4">
    <location>
        <begin position="394"/>
        <end position="408"/>
    </location>
</feature>
<dbReference type="GO" id="GO:0043111">
    <property type="term" value="P:replication fork arrest"/>
    <property type="evidence" value="ECO:0007669"/>
    <property type="project" value="TreeGrafter"/>
</dbReference>
<keyword evidence="3" id="KW-0539">Nucleus</keyword>
<sequence length="1197" mass="132908">MEWLTLSGGVPSLSLIPLGILHSNKYYISDDCLLHLEEIIAKLNSEDQTTRPLRCALGFMDILNKDLIPILINSKDEPSVFCSTIKLLVGLTVPVECLVCVDTSNQSPTSQHIVHELTQLLYNAKEAFLDPRATRAVIDHVHRLLEKQPLSSDDSESVNHSLLLIRNILHAPERPPNMAGVGDSEAATTSAQPGTSNSQTPYLGPHSHSHGYTADCSQQNRLLWNLFSQGLDRLLINLLACSQKDEWVVTIVQLIALFYKDQHVENMQKLLGTWINPTTSESSEDDDESNTSPPIGPCNSPQILTSSSDPTSDSSDSAQRKASVLAPLDESSEAIQNESQVEAMTTIEKKTVVTNPSSTITTSPGATTQLTGKSSRNKGHKFSAVSGAPGGDTASTSSNAPSQYSSQSDKSRRSSQHSVSSGFHSENSGNLHSSHHSKDSDDHKEKSSKRRCHGNSQNSERRNETIIPTVTQTPVIIKEEIISTSFSSSPIVTIQQTEDTTTKRSNKVGHKTGKLPPPEKEQRRKKLSKRSRTMGHIKMKAVQYTPTEEDISQLLKEFTVDFLLNGYNTLVGELHQQLLQQDDLPLDKSHFLWLITYFLRFASQLELDMEHFKDIFTIDLLCYLTWEAVRETEEFEMNSLRPSIDLKPCLRRLHLGVTAIREFLQALETYSRLGNSQNAGNGPSQGYEERICQLRGYLPAIRDLRQLFLLQLRHFNPIIQSRRYLRDVITANHVLLLTLERAAQQSTYGQSFDLRQHLNQFCSKTILTRYGTALEDFKTNGPFVNDCILTVLHHIGADLGRADLLCEPVILRSFSKIWEDEFNMCDDWDDLIEYVVQKFLRNFQTGGCYDVDSPQRSLSGSPDGSPLADSETQQQQFDSQAEQTTGDDDPFFDVPRTDIESLMGQLKDSGFQKQLDWIQSSLLVSCSARLGTYNGQEFRNPIASLSRKMNVSCPIIPWTEVEASALRSDLFLFLLHRLGLLPPVPHAGLYPRIPPEWSTDTIYSVALSFGPIDQQKVDFDLSLVNKVELPIPISLVDMPADGSLPLTWQPYLGPGPSTSLSAVPHHWLHWVEQSGSLFRSAEITSHGHNSSNSISNHSHRPLDSISTTSSLEVHKTDSSDDEEMEDVVLNASGCAGNGLGNMIEPVSSNESVSMDGIRPDWAAMQMNIGGGGDSSSSEEMPVAIGNEISRDHIISDV</sequence>
<evidence type="ECO:0000259" key="5">
    <source>
        <dbReference type="Pfam" id="PF04821"/>
    </source>
</evidence>
<comment type="caution">
    <text evidence="7">The sequence shown here is derived from an EMBL/GenBank/DDBJ whole genome shotgun (WGS) entry which is preliminary data.</text>
</comment>
<gene>
    <name evidence="7" type="ORF">DGAL_LOCUS12169</name>
</gene>
<feature type="region of interest" description="Disordered" evidence="4">
    <location>
        <begin position="854"/>
        <end position="890"/>
    </location>
</feature>
<evidence type="ECO:0000256" key="4">
    <source>
        <dbReference type="SAM" id="MobiDB-lite"/>
    </source>
</evidence>
<evidence type="ECO:0000256" key="1">
    <source>
        <dbReference type="ARBA" id="ARBA00004123"/>
    </source>
</evidence>
<feature type="region of interest" description="Disordered" evidence="4">
    <location>
        <begin position="1083"/>
        <end position="1108"/>
    </location>
</feature>
<dbReference type="GO" id="GO:0000076">
    <property type="term" value="P:DNA replication checkpoint signaling"/>
    <property type="evidence" value="ECO:0007669"/>
    <property type="project" value="TreeGrafter"/>
</dbReference>
<dbReference type="GO" id="GO:0009649">
    <property type="term" value="P:entrainment of circadian clock"/>
    <property type="evidence" value="ECO:0007669"/>
    <property type="project" value="TreeGrafter"/>
</dbReference>
<dbReference type="GO" id="GO:0006281">
    <property type="term" value="P:DNA repair"/>
    <property type="evidence" value="ECO:0007669"/>
    <property type="project" value="TreeGrafter"/>
</dbReference>
<dbReference type="InterPro" id="IPR006906">
    <property type="entry name" value="Timeless_N"/>
</dbReference>
<reference evidence="7" key="1">
    <citation type="submission" date="2021-11" db="EMBL/GenBank/DDBJ databases">
        <authorList>
            <person name="Schell T."/>
        </authorList>
    </citation>
    <scope>NUCLEOTIDE SEQUENCE</scope>
    <source>
        <strain evidence="7">M5</strain>
    </source>
</reference>